<dbReference type="PROSITE" id="PS51379">
    <property type="entry name" value="4FE4S_FER_2"/>
    <property type="match status" value="2"/>
</dbReference>
<keyword evidence="6" id="KW-0411">Iron-sulfur</keyword>
<evidence type="ECO:0000313" key="8">
    <source>
        <dbReference type="EMBL" id="MDK4511384.1"/>
    </source>
</evidence>
<keyword evidence="5" id="KW-0408">Iron</keyword>
<dbReference type="GO" id="GO:0046872">
    <property type="term" value="F:metal ion binding"/>
    <property type="evidence" value="ECO:0007669"/>
    <property type="project" value="UniProtKB-KW"/>
</dbReference>
<organism evidence="8 9">
    <name type="scientific">Fusobacterium necrophorum</name>
    <dbReference type="NCBI Taxonomy" id="859"/>
    <lineage>
        <taxon>Bacteria</taxon>
        <taxon>Fusobacteriati</taxon>
        <taxon>Fusobacteriota</taxon>
        <taxon>Fusobacteriia</taxon>
        <taxon>Fusobacteriales</taxon>
        <taxon>Fusobacteriaceae</taxon>
        <taxon>Fusobacterium</taxon>
    </lineage>
</organism>
<reference evidence="8" key="2">
    <citation type="submission" date="2022-04" db="EMBL/GenBank/DDBJ databases">
        <authorList>
            <person name="Livingstone P.G."/>
        </authorList>
    </citation>
    <scope>NUCLEOTIDE SEQUENCE</scope>
    <source>
        <strain evidence="8">BRON_8</strain>
    </source>
</reference>
<dbReference type="Pfam" id="PF00037">
    <property type="entry name" value="Fer4"/>
    <property type="match status" value="2"/>
</dbReference>
<comment type="caution">
    <text evidence="8">The sequence shown here is derived from an EMBL/GenBank/DDBJ whole genome shotgun (WGS) entry which is preliminary data.</text>
</comment>
<dbReference type="AlphaFoldDB" id="A0AAW6W9E6"/>
<dbReference type="SUPFAM" id="SSF54862">
    <property type="entry name" value="4Fe-4S ferredoxins"/>
    <property type="match status" value="1"/>
</dbReference>
<dbReference type="PANTHER" id="PTHR42859:SF10">
    <property type="entry name" value="DIMETHYLSULFOXIDE REDUCTASE CHAIN B"/>
    <property type="match status" value="1"/>
</dbReference>
<dbReference type="InterPro" id="IPR017896">
    <property type="entry name" value="4Fe4S_Fe-S-bd"/>
</dbReference>
<reference evidence="8" key="1">
    <citation type="journal article" date="2022" name="Gene">
        <title>A genome-led study on the pathogenesis of Fusobacterium necrophorum infections.</title>
        <authorList>
            <person name="Thapa G."/>
            <person name="Jayal A."/>
            <person name="Sikazwe E."/>
            <person name="Perry T."/>
            <person name="Mohammed Al Balushi A."/>
            <person name="Livingstone P."/>
        </authorList>
    </citation>
    <scope>NUCLEOTIDE SEQUENCE</scope>
    <source>
        <strain evidence="8">BRON_8</strain>
    </source>
</reference>
<dbReference type="EMBL" id="JAMGTK010000005">
    <property type="protein sequence ID" value="MDK4511384.1"/>
    <property type="molecule type" value="Genomic_DNA"/>
</dbReference>
<dbReference type="RefSeq" id="WP_099959727.1">
    <property type="nucleotide sequence ID" value="NZ_CABMIK010000001.1"/>
</dbReference>
<accession>A0AAW6W9E6</accession>
<name>A0AAW6W9E6_9FUSO</name>
<evidence type="ECO:0000256" key="2">
    <source>
        <dbReference type="ARBA" id="ARBA00022485"/>
    </source>
</evidence>
<evidence type="ECO:0000256" key="3">
    <source>
        <dbReference type="ARBA" id="ARBA00022723"/>
    </source>
</evidence>
<keyword evidence="4" id="KW-0249">Electron transport</keyword>
<feature type="domain" description="4Fe-4S ferredoxin-type" evidence="7">
    <location>
        <begin position="29"/>
        <end position="58"/>
    </location>
</feature>
<evidence type="ECO:0000256" key="1">
    <source>
        <dbReference type="ARBA" id="ARBA00022448"/>
    </source>
</evidence>
<dbReference type="GO" id="GO:0051539">
    <property type="term" value="F:4 iron, 4 sulfur cluster binding"/>
    <property type="evidence" value="ECO:0007669"/>
    <property type="project" value="UniProtKB-KW"/>
</dbReference>
<sequence length="80" mass="9127">MKRKAKCIENRCIMCRACVRYCPVKAIDRKINIDRDVCIGCGSCVKACQHGAMILEEVEDEISENSNQKLANFFRNDLTL</sequence>
<proteinExistence type="predicted"/>
<keyword evidence="3" id="KW-0479">Metal-binding</keyword>
<dbReference type="GeneID" id="75074790"/>
<dbReference type="InterPro" id="IPR050294">
    <property type="entry name" value="RnfB_subfamily"/>
</dbReference>
<keyword evidence="9" id="KW-1185">Reference proteome</keyword>
<evidence type="ECO:0000259" key="7">
    <source>
        <dbReference type="PROSITE" id="PS51379"/>
    </source>
</evidence>
<dbReference type="InterPro" id="IPR017900">
    <property type="entry name" value="4Fe4S_Fe_S_CS"/>
</dbReference>
<protein>
    <submittedName>
        <fullName evidence="8">4Fe-4S binding protein</fullName>
    </submittedName>
</protein>
<keyword evidence="1" id="KW-0813">Transport</keyword>
<evidence type="ECO:0000313" key="9">
    <source>
        <dbReference type="Proteomes" id="UP001173223"/>
    </source>
</evidence>
<feature type="domain" description="4Fe-4S ferredoxin-type" evidence="7">
    <location>
        <begin position="3"/>
        <end position="28"/>
    </location>
</feature>
<dbReference type="PANTHER" id="PTHR42859">
    <property type="entry name" value="OXIDOREDUCTASE"/>
    <property type="match status" value="1"/>
</dbReference>
<evidence type="ECO:0000256" key="6">
    <source>
        <dbReference type="ARBA" id="ARBA00023014"/>
    </source>
</evidence>
<dbReference type="Proteomes" id="UP001173223">
    <property type="component" value="Unassembled WGS sequence"/>
</dbReference>
<evidence type="ECO:0000256" key="4">
    <source>
        <dbReference type="ARBA" id="ARBA00022982"/>
    </source>
</evidence>
<dbReference type="Gene3D" id="3.30.70.20">
    <property type="match status" value="1"/>
</dbReference>
<evidence type="ECO:0000256" key="5">
    <source>
        <dbReference type="ARBA" id="ARBA00023004"/>
    </source>
</evidence>
<keyword evidence="2" id="KW-0004">4Fe-4S</keyword>
<gene>
    <name evidence="8" type="ORF">MWG07_03755</name>
</gene>
<dbReference type="PROSITE" id="PS00198">
    <property type="entry name" value="4FE4S_FER_1"/>
    <property type="match status" value="1"/>
</dbReference>